<feature type="transmembrane region" description="Helical" evidence="1">
    <location>
        <begin position="230"/>
        <end position="249"/>
    </location>
</feature>
<keyword evidence="1" id="KW-0472">Membrane</keyword>
<name>A0AAV5ABK6_9AGAM</name>
<evidence type="ECO:0000313" key="2">
    <source>
        <dbReference type="EMBL" id="GJJ10863.1"/>
    </source>
</evidence>
<proteinExistence type="predicted"/>
<gene>
    <name evidence="2" type="ORF">Clacol_005091</name>
</gene>
<dbReference type="InterPro" id="IPR038872">
    <property type="entry name" value="Put_GTT3"/>
</dbReference>
<comment type="caution">
    <text evidence="2">The sequence shown here is derived from an EMBL/GenBank/DDBJ whole genome shotgun (WGS) entry which is preliminary data.</text>
</comment>
<organism evidence="2 3">
    <name type="scientific">Clathrus columnatus</name>
    <dbReference type="NCBI Taxonomy" id="1419009"/>
    <lineage>
        <taxon>Eukaryota</taxon>
        <taxon>Fungi</taxon>
        <taxon>Dikarya</taxon>
        <taxon>Basidiomycota</taxon>
        <taxon>Agaricomycotina</taxon>
        <taxon>Agaricomycetes</taxon>
        <taxon>Phallomycetidae</taxon>
        <taxon>Phallales</taxon>
        <taxon>Clathraceae</taxon>
        <taxon>Clathrus</taxon>
    </lineage>
</organism>
<dbReference type="PANTHER" id="PTHR41807">
    <property type="entry name" value="GLUTATHIONE TRANSFERASE 3"/>
    <property type="match status" value="1"/>
</dbReference>
<dbReference type="GO" id="GO:0016020">
    <property type="term" value="C:membrane"/>
    <property type="evidence" value="ECO:0007669"/>
    <property type="project" value="TreeGrafter"/>
</dbReference>
<accession>A0AAV5ABK6</accession>
<dbReference type="AlphaFoldDB" id="A0AAV5ABK6"/>
<protein>
    <recommendedName>
        <fullName evidence="4">SAP domain-containing protein</fullName>
    </recommendedName>
</protein>
<reference evidence="2" key="1">
    <citation type="submission" date="2021-10" db="EMBL/GenBank/DDBJ databases">
        <title>De novo Genome Assembly of Clathrus columnatus (Basidiomycota, Fungi) Using Illumina and Nanopore Sequence Data.</title>
        <authorList>
            <person name="Ogiso-Tanaka E."/>
            <person name="Itagaki H."/>
            <person name="Hosoya T."/>
            <person name="Hosaka K."/>
        </authorList>
    </citation>
    <scope>NUCLEOTIDE SEQUENCE</scope>
    <source>
        <strain evidence="2">MO-923</strain>
    </source>
</reference>
<evidence type="ECO:0008006" key="4">
    <source>
        <dbReference type="Google" id="ProtNLM"/>
    </source>
</evidence>
<evidence type="ECO:0000313" key="3">
    <source>
        <dbReference type="Proteomes" id="UP001050691"/>
    </source>
</evidence>
<sequence length="318" mass="35361">MSTTFSSSIQSKKSELQDIAIALDISNIGTREDLQNRIRQHLTQYEPELSEDPRFSGLFGRGWKRSVQPQMLTTIKEDVRSVTSEKNELVFIKPSPGHATRQTLSYHTLSPPLNNSVARVVAELEPANVPLPITPVPSAMVKVTSAIRQDATSLIKKAKEQEQTLLNEGRKRLARQKTQTGLVALGTYLRLHGSNRTQDHLLYLLADICQVRQRQQSSDAVALFRLQGPLFGYWLIPTLVLPFLFGMLVSFNSPDQDLDPVTIAIVRVACGFGGNWYIDPTVLGPRWRRLSGCVHVAFAFAEAIGAKFSVHEVGKADT</sequence>
<keyword evidence="3" id="KW-1185">Reference proteome</keyword>
<keyword evidence="1" id="KW-1133">Transmembrane helix</keyword>
<dbReference type="PANTHER" id="PTHR41807:SF1">
    <property type="entry name" value="GLUTATHIONE TRANSFERASE 3"/>
    <property type="match status" value="1"/>
</dbReference>
<evidence type="ECO:0000256" key="1">
    <source>
        <dbReference type="SAM" id="Phobius"/>
    </source>
</evidence>
<feature type="non-terminal residue" evidence="2">
    <location>
        <position position="318"/>
    </location>
</feature>
<keyword evidence="1" id="KW-0812">Transmembrane</keyword>
<dbReference type="Proteomes" id="UP001050691">
    <property type="component" value="Unassembled WGS sequence"/>
</dbReference>
<dbReference type="EMBL" id="BPWL01000005">
    <property type="protein sequence ID" value="GJJ10863.1"/>
    <property type="molecule type" value="Genomic_DNA"/>
</dbReference>